<evidence type="ECO:0000313" key="1">
    <source>
        <dbReference type="EMBL" id="CAH3197353.1"/>
    </source>
</evidence>
<protein>
    <submittedName>
        <fullName evidence="1">Uncharacterized protein</fullName>
    </submittedName>
</protein>
<feature type="non-terminal residue" evidence="1">
    <location>
        <position position="1"/>
    </location>
</feature>
<gene>
    <name evidence="1" type="ORF">PEVE_00034627</name>
</gene>
<sequence>SEEETAFETPGGSFYSPSLDATLDITCMLAPRARSRIAVREGSSPLENMNQFLESKDVSPVRYPVSVPWSEASNRTRRHHVRKSRQAVGAVLEEIAPQQSAHLWKTLVSFKSLQAQDSSSDTEDVPPSLAGQVKGDGVSTVANVEYGNTYIRVWKA</sequence>
<comment type="caution">
    <text evidence="1">The sequence shown here is derived from an EMBL/GenBank/DDBJ whole genome shotgun (WGS) entry which is preliminary data.</text>
</comment>
<keyword evidence="2" id="KW-1185">Reference proteome</keyword>
<organism evidence="1 2">
    <name type="scientific">Porites evermanni</name>
    <dbReference type="NCBI Taxonomy" id="104178"/>
    <lineage>
        <taxon>Eukaryota</taxon>
        <taxon>Metazoa</taxon>
        <taxon>Cnidaria</taxon>
        <taxon>Anthozoa</taxon>
        <taxon>Hexacorallia</taxon>
        <taxon>Scleractinia</taxon>
        <taxon>Fungiina</taxon>
        <taxon>Poritidae</taxon>
        <taxon>Porites</taxon>
    </lineage>
</organism>
<dbReference type="Proteomes" id="UP001159427">
    <property type="component" value="Unassembled WGS sequence"/>
</dbReference>
<dbReference type="EMBL" id="CALNXI010005272">
    <property type="protein sequence ID" value="CAH3197353.1"/>
    <property type="molecule type" value="Genomic_DNA"/>
</dbReference>
<evidence type="ECO:0000313" key="2">
    <source>
        <dbReference type="Proteomes" id="UP001159427"/>
    </source>
</evidence>
<feature type="non-terminal residue" evidence="1">
    <location>
        <position position="156"/>
    </location>
</feature>
<reference evidence="1 2" key="1">
    <citation type="submission" date="2022-05" db="EMBL/GenBank/DDBJ databases">
        <authorList>
            <consortium name="Genoscope - CEA"/>
            <person name="William W."/>
        </authorList>
    </citation>
    <scope>NUCLEOTIDE SEQUENCE [LARGE SCALE GENOMIC DNA]</scope>
</reference>
<accession>A0ABN8T1Q7</accession>
<name>A0ABN8T1Q7_9CNID</name>
<proteinExistence type="predicted"/>